<feature type="region of interest" description="Disordered" evidence="1">
    <location>
        <begin position="55"/>
        <end position="102"/>
    </location>
</feature>
<gene>
    <name evidence="2" type="ORF">S01H1_72933</name>
</gene>
<comment type="caution">
    <text evidence="2">The sequence shown here is derived from an EMBL/GenBank/DDBJ whole genome shotgun (WGS) entry which is preliminary data.</text>
</comment>
<evidence type="ECO:0000256" key="1">
    <source>
        <dbReference type="SAM" id="MobiDB-lite"/>
    </source>
</evidence>
<sequence>EDFCKATGQEEHGKLVDGFQGVFVKGVEVPIDPAEVLPPSDNAPQLAADSPAVDAGEALPNINDGYGGRAPDAGAWELGTEPPHYGPRPRGSSTGRARPIRQ</sequence>
<reference evidence="2" key="1">
    <citation type="journal article" date="2014" name="Front. Microbiol.">
        <title>High frequency of phylogenetically diverse reductive dehalogenase-homologous genes in deep subseafloor sedimentary metagenomes.</title>
        <authorList>
            <person name="Kawai M."/>
            <person name="Futagami T."/>
            <person name="Toyoda A."/>
            <person name="Takaki Y."/>
            <person name="Nishi S."/>
            <person name="Hori S."/>
            <person name="Arai W."/>
            <person name="Tsubouchi T."/>
            <person name="Morono Y."/>
            <person name="Uchiyama I."/>
            <person name="Ito T."/>
            <person name="Fujiyama A."/>
            <person name="Inagaki F."/>
            <person name="Takami H."/>
        </authorList>
    </citation>
    <scope>NUCLEOTIDE SEQUENCE</scope>
    <source>
        <strain evidence="2">Expedition CK06-06</strain>
    </source>
</reference>
<evidence type="ECO:0000313" key="2">
    <source>
        <dbReference type="EMBL" id="GAG39219.1"/>
    </source>
</evidence>
<proteinExistence type="predicted"/>
<dbReference type="EMBL" id="BARS01048693">
    <property type="protein sequence ID" value="GAG39219.1"/>
    <property type="molecule type" value="Genomic_DNA"/>
</dbReference>
<protein>
    <submittedName>
        <fullName evidence="2">Uncharacterized protein</fullName>
    </submittedName>
</protein>
<dbReference type="AlphaFoldDB" id="X0X7K5"/>
<accession>X0X7K5</accession>
<name>X0X7K5_9ZZZZ</name>
<feature type="non-terminal residue" evidence="2">
    <location>
        <position position="1"/>
    </location>
</feature>
<organism evidence="2">
    <name type="scientific">marine sediment metagenome</name>
    <dbReference type="NCBI Taxonomy" id="412755"/>
    <lineage>
        <taxon>unclassified sequences</taxon>
        <taxon>metagenomes</taxon>
        <taxon>ecological metagenomes</taxon>
    </lineage>
</organism>